<dbReference type="AlphaFoldDB" id="A0AAU9MNW9"/>
<name>A0AAU9MNW9_9ASTR</name>
<dbReference type="EMBL" id="CAKMRJ010002223">
    <property type="protein sequence ID" value="CAH1428650.1"/>
    <property type="molecule type" value="Genomic_DNA"/>
</dbReference>
<comment type="caution">
    <text evidence="1">The sequence shown here is derived from an EMBL/GenBank/DDBJ whole genome shotgun (WGS) entry which is preliminary data.</text>
</comment>
<evidence type="ECO:0000313" key="1">
    <source>
        <dbReference type="EMBL" id="CAH1428650.1"/>
    </source>
</evidence>
<proteinExistence type="predicted"/>
<dbReference type="Proteomes" id="UP001157418">
    <property type="component" value="Unassembled WGS sequence"/>
</dbReference>
<gene>
    <name evidence="1" type="ORF">LVIROSA_LOCUS15569</name>
</gene>
<protein>
    <submittedName>
        <fullName evidence="1">Uncharacterized protein</fullName>
    </submittedName>
</protein>
<sequence>MGIYVPLPIVISPKIKGSFPSPSFVHPFHKITTMDSNLTIEVNHTGSFVPKPIVYFNPVKVVSNVDFRSMSFMEFISQETVMEWIEEEIVEDGSIDGNTDDDDDVDSELLDNELVEHGSDDKVIQIQPFDDHFIRRKFSRPLRVVDDKKDVKKDLHKYPVHDPNRKWDTMVPVLGMKLCDRYELKHLLSNYVVANGKSARM</sequence>
<reference evidence="1 2" key="1">
    <citation type="submission" date="2022-01" db="EMBL/GenBank/DDBJ databases">
        <authorList>
            <person name="Xiong W."/>
            <person name="Schranz E."/>
        </authorList>
    </citation>
    <scope>NUCLEOTIDE SEQUENCE [LARGE SCALE GENOMIC DNA]</scope>
</reference>
<organism evidence="1 2">
    <name type="scientific">Lactuca virosa</name>
    <dbReference type="NCBI Taxonomy" id="75947"/>
    <lineage>
        <taxon>Eukaryota</taxon>
        <taxon>Viridiplantae</taxon>
        <taxon>Streptophyta</taxon>
        <taxon>Embryophyta</taxon>
        <taxon>Tracheophyta</taxon>
        <taxon>Spermatophyta</taxon>
        <taxon>Magnoliopsida</taxon>
        <taxon>eudicotyledons</taxon>
        <taxon>Gunneridae</taxon>
        <taxon>Pentapetalae</taxon>
        <taxon>asterids</taxon>
        <taxon>campanulids</taxon>
        <taxon>Asterales</taxon>
        <taxon>Asteraceae</taxon>
        <taxon>Cichorioideae</taxon>
        <taxon>Cichorieae</taxon>
        <taxon>Lactucinae</taxon>
        <taxon>Lactuca</taxon>
    </lineage>
</organism>
<evidence type="ECO:0000313" key="2">
    <source>
        <dbReference type="Proteomes" id="UP001157418"/>
    </source>
</evidence>
<keyword evidence="2" id="KW-1185">Reference proteome</keyword>
<accession>A0AAU9MNW9</accession>